<keyword evidence="3" id="KW-0808">Transferase</keyword>
<keyword evidence="8" id="KW-0862">Zinc</keyword>
<accession>A0ABQ8DRY2</accession>
<dbReference type="PANTHER" id="PTHR47926">
    <property type="entry name" value="PENTATRICOPEPTIDE REPEAT-CONTAINING PROTEIN"/>
    <property type="match status" value="1"/>
</dbReference>
<gene>
    <name evidence="13" type="ORF">HID58_009249</name>
</gene>
<protein>
    <recommendedName>
        <fullName evidence="2">RING-type E3 ubiquitin transferase</fullName>
        <ecNumber evidence="2">2.3.2.27</ecNumber>
    </recommendedName>
</protein>
<dbReference type="InterPro" id="IPR013101">
    <property type="entry name" value="LRR_PRU1-like"/>
</dbReference>
<dbReference type="InterPro" id="IPR001841">
    <property type="entry name" value="Znf_RING"/>
</dbReference>
<dbReference type="Pfam" id="PF13639">
    <property type="entry name" value="zf-RING_2"/>
    <property type="match status" value="1"/>
</dbReference>
<dbReference type="Pfam" id="PF07723">
    <property type="entry name" value="LRR_2"/>
    <property type="match status" value="3"/>
</dbReference>
<feature type="compositionally biased region" description="Acidic residues" evidence="11">
    <location>
        <begin position="1734"/>
        <end position="1745"/>
    </location>
</feature>
<evidence type="ECO:0000256" key="10">
    <source>
        <dbReference type="PROSITE-ProRule" id="PRU00708"/>
    </source>
</evidence>
<feature type="domain" description="RING-type" evidence="12">
    <location>
        <begin position="1879"/>
        <end position="1920"/>
    </location>
</feature>
<dbReference type="Proteomes" id="UP000824890">
    <property type="component" value="Unassembled WGS sequence"/>
</dbReference>
<sequence>MWRRITAQSFIPCQLHIRRSSTLSDINRFLSSLKTQGTNLKTLKQAHCSMIITGLHKDNLIVAKLIEACSNAGHLPYAYSVFTHQPFPNTYLHNTMIRALSLVDEPNAHSVAVLVYRKFWSLCPKPDTFTFPFALKIAVRLSDVHSQTVVSGFDSSVHVVTSLIQMYCSSGGLRDARKVFDEMPVRDVTVWNALLAGCGKVGEVDEARRMVMENVEPDEVTLLAALSACADLGSLELGERICSYVDHRRMERGVSLNNALIDMYAKSGNIAKALEVFERVSERNVVTWTTIITGLATHGLGGEALTMFNRMVKAGVQPNSVTFIAVLSACSHVGLVDLGKRLFTSMRLEYGIEPNIEHFGCLIDLLGRAGKLKEAEEVSKTMPFEANAAIWGSLLAASNVHHDVELGERALNQLIKLEPSNSGNYMLLANLYADLGKWEESRMMRKMMKGIGVKKMAGESSIVVENRVYRFISGDFSHPHARLICKYRAMKFETAFVRKLAFNYGQDNMKDVVDTMLLSKRWQFLWMMVPTIKYNDTLDSYSKHKYGSFSLFVDKSFSKHEAPIIETLLFKIDHISGCGNIQAWMRSADKRCARELIIQIDTLTFKKPVSLPWSLFSGGSRMLVTLKLTNAFLSHPSKRCLKSMKYPSGEFVKKLLSNCHVLENLVVEQCHVDSVNILTVIVPCLKSLVMKTLNTRVRNDAQGFVIDAPLEKFNILHSSGFCIFENDMTKVVDANLVVVNWKLWKKLGSIASFKRLYLCVLSSNQLPDELLLKILAMLPTMKDVVDTMLLSKRWQFLWMMVPKIKYNDTYKNPKYGSFSLFVDRSFFRHEASVIEALHFKLGMKIFKRAWMRCADKRCVRELTIQVDTFTDKDSVLLPWSLYSGGCRMLVTLNLSNAVLVDDFTSPISFPSLETLSLKSMKYPSGEFVKNLLSNCHVLEDLVVEQCQADNVNIFTVIVPSLKSLVMKTLDNRVGNDTQGFMLLLENLDIFHSSGFCIFENVMTKIVDANVDVNSWKLWKKLGSIASFKRLFLCVPSSKDVYPAGSVFTSLVHFKICTCETEWVNLLMRVLRDSPNLRSLKLQQCHFLRSEKPRPCWNPSWNEPSSVPECFLSSLETFEWVHYEGAQEEKEAVAFVFRSAKCLKKATINIYSKTNDIDKKLEVIKELFSTRLSPACQLDCLSYAKVMSENQLPDELLLKILAMLPTMKDVVDTMLLSKRWQLLWMMVPRIKYKDTYKNPKYGSFSLFVDRSFFRHEAPVIEALHFKLGSICGSEDIQAWMRSADKRCVRELTIKIYTDTDSVLLPWSLYRGGCSMLVTLNIRNAVLVDDLEQPISFPFLRTLSLESMKYPSGEFVKKLLSNCHVLENLVVEQCEADNATIFTVIVPSLKSLVLKTLENKLGNDAHGFVIDAPSLENFDIFHFSGFCTFESNMSKIVEAKLVLNTWKLWKKLGSIASFKRLYLCLPSLNDMYPAGSVFSSLVHLKICTCETEWVNVLMCVLKDSPSLRALKLHQCHFLRSKEPRPCWNPAWNEPSSVPECLLSSIETFEWVKYEGAEEEKEVVAFVFRSAKCLKKATINFHSKTNDTDKKLEVIKELFSSSRRSPASLRQTNKEKSHITKEEQDLNFLGSSEKRQKTFKRRRRDMEETMAARYWCHMCSQMVNPTIESEIKCPFCQSGFVEEMNGNGNGNGGLRDVQDPETEFGTTDRAMTLWAPILLGMMSSPRRRRRFRRAEFVEEEEDNEDESNNVDHHHHRARRHGGEIDLDREFESLLRRRRRSSGNILQLLQGIRAGIASEYESSDNNERVIMINPYNQSLVVRDQTQTHSALTSLGDYFIGPGLDLLLQHLAENDPNRQGTPPARKEAVEALPTVKVTEPLLQCSVCLDEFERGVEAKEMPCKHKFHVKCIVPWLEIHSSCPVCRFELPSGNDDGDDESKVVSERGTRTVPESSNREEVVEDVGSVERGREEDVRSGNGRRFSIPWPFSGFFSSSSSSSSSSPSSSGSAQSGENNVYSRSYGSSR</sequence>
<evidence type="ECO:0000256" key="2">
    <source>
        <dbReference type="ARBA" id="ARBA00012483"/>
    </source>
</evidence>
<evidence type="ECO:0000256" key="6">
    <source>
        <dbReference type="ARBA" id="ARBA00022771"/>
    </source>
</evidence>
<name>A0ABQ8DRY2_BRANA</name>
<evidence type="ECO:0000256" key="5">
    <source>
        <dbReference type="ARBA" id="ARBA00022737"/>
    </source>
</evidence>
<dbReference type="InterPro" id="IPR046960">
    <property type="entry name" value="PPR_At4g14850-like_plant"/>
</dbReference>
<dbReference type="InterPro" id="IPR046848">
    <property type="entry name" value="E_motif"/>
</dbReference>
<dbReference type="InterPro" id="IPR001810">
    <property type="entry name" value="F-box_dom"/>
</dbReference>
<dbReference type="SUPFAM" id="SSF57850">
    <property type="entry name" value="RING/U-box"/>
    <property type="match status" value="1"/>
</dbReference>
<dbReference type="Pfam" id="PF14369">
    <property type="entry name" value="Zn_ribbon_19"/>
    <property type="match status" value="1"/>
</dbReference>
<proteinExistence type="predicted"/>
<dbReference type="InterPro" id="IPR006566">
    <property type="entry name" value="FBD"/>
</dbReference>
<dbReference type="PROSITE" id="PS50089">
    <property type="entry name" value="ZF_RING_2"/>
    <property type="match status" value="1"/>
</dbReference>
<dbReference type="Pfam" id="PF13041">
    <property type="entry name" value="PPR_2"/>
    <property type="match status" value="1"/>
</dbReference>
<evidence type="ECO:0000256" key="4">
    <source>
        <dbReference type="ARBA" id="ARBA00022723"/>
    </source>
</evidence>
<dbReference type="Pfam" id="PF01535">
    <property type="entry name" value="PPR"/>
    <property type="match status" value="3"/>
</dbReference>
<dbReference type="Pfam" id="PF08387">
    <property type="entry name" value="FBD"/>
    <property type="match status" value="2"/>
</dbReference>
<evidence type="ECO:0000256" key="3">
    <source>
        <dbReference type="ARBA" id="ARBA00022679"/>
    </source>
</evidence>
<keyword evidence="6 9" id="KW-0863">Zinc-finger</keyword>
<evidence type="ECO:0000256" key="1">
    <source>
        <dbReference type="ARBA" id="ARBA00000900"/>
    </source>
</evidence>
<comment type="caution">
    <text evidence="13">The sequence shown here is derived from an EMBL/GenBank/DDBJ whole genome shotgun (WGS) entry which is preliminary data.</text>
</comment>
<feature type="compositionally biased region" description="Polar residues" evidence="11">
    <location>
        <begin position="2004"/>
        <end position="2020"/>
    </location>
</feature>
<organism evidence="13 14">
    <name type="scientific">Brassica napus</name>
    <name type="common">Rape</name>
    <dbReference type="NCBI Taxonomy" id="3708"/>
    <lineage>
        <taxon>Eukaryota</taxon>
        <taxon>Viridiplantae</taxon>
        <taxon>Streptophyta</taxon>
        <taxon>Embryophyta</taxon>
        <taxon>Tracheophyta</taxon>
        <taxon>Spermatophyta</taxon>
        <taxon>Magnoliopsida</taxon>
        <taxon>eudicotyledons</taxon>
        <taxon>Gunneridae</taxon>
        <taxon>Pentapetalae</taxon>
        <taxon>rosids</taxon>
        <taxon>malvids</taxon>
        <taxon>Brassicales</taxon>
        <taxon>Brassicaceae</taxon>
        <taxon>Brassiceae</taxon>
        <taxon>Brassica</taxon>
    </lineage>
</organism>
<dbReference type="Gene3D" id="1.25.40.10">
    <property type="entry name" value="Tetratricopeptide repeat domain"/>
    <property type="match status" value="2"/>
</dbReference>
<dbReference type="EC" id="2.3.2.27" evidence="2"/>
<evidence type="ECO:0000313" key="14">
    <source>
        <dbReference type="Proteomes" id="UP000824890"/>
    </source>
</evidence>
<dbReference type="SMART" id="SM00184">
    <property type="entry name" value="RING"/>
    <property type="match status" value="1"/>
</dbReference>
<dbReference type="InterPro" id="IPR032675">
    <property type="entry name" value="LRR_dom_sf"/>
</dbReference>
<dbReference type="CDD" id="cd16454">
    <property type="entry name" value="RING-H2_PA-TM-RING"/>
    <property type="match status" value="1"/>
</dbReference>
<dbReference type="SMART" id="SM00256">
    <property type="entry name" value="FBOX"/>
    <property type="match status" value="2"/>
</dbReference>
<keyword evidence="7" id="KW-0833">Ubl conjugation pathway</keyword>
<dbReference type="SUPFAM" id="SSF81383">
    <property type="entry name" value="F-box domain"/>
    <property type="match status" value="2"/>
</dbReference>
<reference evidence="13 14" key="1">
    <citation type="submission" date="2021-05" db="EMBL/GenBank/DDBJ databases">
        <title>Genome Assembly of Synthetic Allotetraploid Brassica napus Reveals Homoeologous Exchanges between Subgenomes.</title>
        <authorList>
            <person name="Davis J.T."/>
        </authorList>
    </citation>
    <scope>NUCLEOTIDE SEQUENCE [LARGE SCALE GENOMIC DNA]</scope>
    <source>
        <strain evidence="14">cv. Da-Ae</strain>
        <tissue evidence="13">Seedling</tissue>
    </source>
</reference>
<dbReference type="InterPro" id="IPR053781">
    <property type="entry name" value="F-box_AtFBL13-like"/>
</dbReference>
<evidence type="ECO:0000256" key="11">
    <source>
        <dbReference type="SAM" id="MobiDB-lite"/>
    </source>
</evidence>
<feature type="repeat" description="PPR" evidence="10">
    <location>
        <begin position="284"/>
        <end position="318"/>
    </location>
</feature>
<evidence type="ECO:0000256" key="7">
    <source>
        <dbReference type="ARBA" id="ARBA00022786"/>
    </source>
</evidence>
<dbReference type="InterPro" id="IPR039525">
    <property type="entry name" value="RNF126-like_zinc-ribbon"/>
</dbReference>
<evidence type="ECO:0000259" key="12">
    <source>
        <dbReference type="PROSITE" id="PS50089"/>
    </source>
</evidence>
<dbReference type="CDD" id="cd22160">
    <property type="entry name" value="F-box_AtFBL13-like"/>
    <property type="match status" value="1"/>
</dbReference>
<dbReference type="Pfam" id="PF20431">
    <property type="entry name" value="E_motif"/>
    <property type="match status" value="1"/>
</dbReference>
<keyword evidence="5" id="KW-0677">Repeat</keyword>
<dbReference type="Gene3D" id="3.80.10.10">
    <property type="entry name" value="Ribonuclease Inhibitor"/>
    <property type="match status" value="2"/>
</dbReference>
<evidence type="ECO:0000313" key="13">
    <source>
        <dbReference type="EMBL" id="KAH0932132.1"/>
    </source>
</evidence>
<feature type="compositionally biased region" description="Basic and acidic residues" evidence="11">
    <location>
        <begin position="1960"/>
        <end position="1970"/>
    </location>
</feature>
<dbReference type="NCBIfam" id="TIGR00756">
    <property type="entry name" value="PPR"/>
    <property type="match status" value="2"/>
</dbReference>
<feature type="compositionally biased region" description="Low complexity" evidence="11">
    <location>
        <begin position="1982"/>
        <end position="2003"/>
    </location>
</feature>
<feature type="region of interest" description="Disordered" evidence="11">
    <location>
        <begin position="1923"/>
        <end position="2020"/>
    </location>
</feature>
<keyword evidence="14" id="KW-1185">Reference proteome</keyword>
<dbReference type="Gene3D" id="3.30.40.10">
    <property type="entry name" value="Zinc/RING finger domain, C3HC4 (zinc finger)"/>
    <property type="match status" value="1"/>
</dbReference>
<dbReference type="PROSITE" id="PS51375">
    <property type="entry name" value="PPR"/>
    <property type="match status" value="3"/>
</dbReference>
<dbReference type="EMBL" id="JAGKQM010000003">
    <property type="protein sequence ID" value="KAH0932132.1"/>
    <property type="molecule type" value="Genomic_DNA"/>
</dbReference>
<keyword evidence="4" id="KW-0479">Metal-binding</keyword>
<dbReference type="PANTHER" id="PTHR47926:SF432">
    <property type="entry name" value="(WILD MALAYSIAN BANANA) HYPOTHETICAL PROTEIN"/>
    <property type="match status" value="1"/>
</dbReference>
<feature type="repeat" description="PPR" evidence="10">
    <location>
        <begin position="156"/>
        <end position="190"/>
    </location>
</feature>
<comment type="catalytic activity">
    <reaction evidence="1">
        <text>S-ubiquitinyl-[E2 ubiquitin-conjugating enzyme]-L-cysteine + [acceptor protein]-L-lysine = [E2 ubiquitin-conjugating enzyme]-L-cysteine + N(6)-ubiquitinyl-[acceptor protein]-L-lysine.</text>
        <dbReference type="EC" id="2.3.2.27"/>
    </reaction>
</comment>
<evidence type="ECO:0000256" key="9">
    <source>
        <dbReference type="PROSITE-ProRule" id="PRU00175"/>
    </source>
</evidence>
<dbReference type="InterPro" id="IPR013083">
    <property type="entry name" value="Znf_RING/FYVE/PHD"/>
</dbReference>
<dbReference type="Pfam" id="PF00646">
    <property type="entry name" value="F-box"/>
    <property type="match status" value="2"/>
</dbReference>
<feature type="compositionally biased region" description="Basic and acidic residues" evidence="11">
    <location>
        <begin position="1933"/>
        <end position="1942"/>
    </location>
</feature>
<feature type="region of interest" description="Disordered" evidence="11">
    <location>
        <begin position="1734"/>
        <end position="1755"/>
    </location>
</feature>
<dbReference type="SMART" id="SM00579">
    <property type="entry name" value="FBD"/>
    <property type="match status" value="2"/>
</dbReference>
<dbReference type="InterPro" id="IPR011990">
    <property type="entry name" value="TPR-like_helical_dom_sf"/>
</dbReference>
<evidence type="ECO:0000256" key="8">
    <source>
        <dbReference type="ARBA" id="ARBA00022833"/>
    </source>
</evidence>
<dbReference type="InterPro" id="IPR002885">
    <property type="entry name" value="PPR_rpt"/>
</dbReference>
<feature type="repeat" description="PPR" evidence="10">
    <location>
        <begin position="319"/>
        <end position="354"/>
    </location>
</feature>
<dbReference type="SUPFAM" id="SSF52047">
    <property type="entry name" value="RNI-like"/>
    <property type="match status" value="2"/>
</dbReference>
<dbReference type="InterPro" id="IPR036047">
    <property type="entry name" value="F-box-like_dom_sf"/>
</dbReference>